<feature type="compositionally biased region" description="Basic and acidic residues" evidence="6">
    <location>
        <begin position="1"/>
        <end position="25"/>
    </location>
</feature>
<dbReference type="RefSeq" id="WP_015256461.1">
    <property type="nucleotide sequence ID" value="NZ_CAJRAY010000051.1"/>
</dbReference>
<keyword evidence="1 5" id="KW-0699">rRNA-binding</keyword>
<dbReference type="SUPFAM" id="SSF50715">
    <property type="entry name" value="Ribosomal protein L25-like"/>
    <property type="match status" value="1"/>
</dbReference>
<gene>
    <name evidence="9" type="primary">txxe 2579-rplY</name>
    <name evidence="5" type="synonym">ctc</name>
    <name evidence="5" type="synonym">rplY</name>
    <name evidence="9" type="ORF">TXXE_11405</name>
</gene>
<protein>
    <recommendedName>
        <fullName evidence="5">Large ribosomal subunit protein bL25</fullName>
    </recommendedName>
    <alternativeName>
        <fullName evidence="5">General stress protein CTC</fullName>
    </alternativeName>
</protein>
<dbReference type="Pfam" id="PF14693">
    <property type="entry name" value="Ribosomal_TL5_C"/>
    <property type="match status" value="1"/>
</dbReference>
<dbReference type="InterPro" id="IPR037121">
    <property type="entry name" value="Ribosomal_bL25_C"/>
</dbReference>
<evidence type="ECO:0000256" key="4">
    <source>
        <dbReference type="ARBA" id="ARBA00023274"/>
    </source>
</evidence>
<comment type="function">
    <text evidence="5">This is one of the proteins that binds to the 5S RNA in the ribosome where it forms part of the central protuberance.</text>
</comment>
<dbReference type="HAMAP" id="MF_01334">
    <property type="entry name" value="Ribosomal_bL25_CTC"/>
    <property type="match status" value="1"/>
</dbReference>
<dbReference type="InterPro" id="IPR020057">
    <property type="entry name" value="Ribosomal_bL25_b-dom"/>
</dbReference>
<dbReference type="CDD" id="cd00495">
    <property type="entry name" value="Ribosomal_L25_TL5_CTC"/>
    <property type="match status" value="1"/>
</dbReference>
<evidence type="ECO:0000313" key="9">
    <source>
        <dbReference type="EMBL" id="CAG5087971.1"/>
    </source>
</evidence>
<sequence length="212" mass="22728">MTPTIKAEERPTRPKGELRRLRDQGKVPGNLYGGKASGSTPIAVEEKELLALLRHHPNAVLDLEMAGSDTRPVMVAGVQRDPLTRNVLHIDLREIDLKTPVRTHAPLEPAGESPAEKEGGIVQMLLHELEIECLPADIPDAIPVDVSGLKLGDSLVVRDLKVPPGVLVKTDPSLVVVTVLAPQKDDAEPAEPEANAAETDRSGAEEKTAARS</sequence>
<evidence type="ECO:0000256" key="3">
    <source>
        <dbReference type="ARBA" id="ARBA00022980"/>
    </source>
</evidence>
<keyword evidence="2 5" id="KW-0694">RNA-binding</keyword>
<reference evidence="9 10" key="1">
    <citation type="submission" date="2021-04" db="EMBL/GenBank/DDBJ databases">
        <authorList>
            <person name="Rakotoarivonina H."/>
        </authorList>
    </citation>
    <scope>NUCLEOTIDE SEQUENCE [LARGE SCALE GENOMIC DNA]</scope>
    <source>
        <strain evidence="9 10">XE</strain>
    </source>
</reference>
<dbReference type="InterPro" id="IPR029751">
    <property type="entry name" value="Ribosomal_L25_dom"/>
</dbReference>
<evidence type="ECO:0000259" key="8">
    <source>
        <dbReference type="Pfam" id="PF14693"/>
    </source>
</evidence>
<dbReference type="PANTHER" id="PTHR33284:SF1">
    <property type="entry name" value="RIBOSOMAL PROTEIN L25_GLN-TRNA SYNTHETASE, ANTI-CODON-BINDING DOMAIN-CONTAINING PROTEIN"/>
    <property type="match status" value="1"/>
</dbReference>
<organism evidence="9 10">
    <name type="scientific">Thermobacillus xylanilyticus</name>
    <dbReference type="NCBI Taxonomy" id="76633"/>
    <lineage>
        <taxon>Bacteria</taxon>
        <taxon>Bacillati</taxon>
        <taxon>Bacillota</taxon>
        <taxon>Bacilli</taxon>
        <taxon>Bacillales</taxon>
        <taxon>Paenibacillaceae</taxon>
        <taxon>Thermobacillus</taxon>
    </lineage>
</organism>
<evidence type="ECO:0000313" key="10">
    <source>
        <dbReference type="Proteomes" id="UP000681526"/>
    </source>
</evidence>
<feature type="domain" description="Large ribosomal subunit protein bL25 beta" evidence="8">
    <location>
        <begin position="101"/>
        <end position="183"/>
    </location>
</feature>
<dbReference type="Proteomes" id="UP000681526">
    <property type="component" value="Unassembled WGS sequence"/>
</dbReference>
<dbReference type="PANTHER" id="PTHR33284">
    <property type="entry name" value="RIBOSOMAL PROTEIN L25/GLN-TRNA SYNTHETASE, ANTI-CODON-BINDING DOMAIN-CONTAINING PROTEIN"/>
    <property type="match status" value="1"/>
</dbReference>
<dbReference type="GO" id="GO:0005840">
    <property type="term" value="C:ribosome"/>
    <property type="evidence" value="ECO:0007669"/>
    <property type="project" value="UniProtKB-KW"/>
</dbReference>
<dbReference type="Pfam" id="PF01386">
    <property type="entry name" value="Ribosomal_L25p"/>
    <property type="match status" value="1"/>
</dbReference>
<dbReference type="EMBL" id="CAJRAY010000051">
    <property type="protein sequence ID" value="CAG5087971.1"/>
    <property type="molecule type" value="Genomic_DNA"/>
</dbReference>
<feature type="domain" description="Large ribosomal subunit protein bL25 L25" evidence="7">
    <location>
        <begin position="5"/>
        <end position="92"/>
    </location>
</feature>
<evidence type="ECO:0000259" key="7">
    <source>
        <dbReference type="Pfam" id="PF01386"/>
    </source>
</evidence>
<keyword evidence="3 5" id="KW-0689">Ribosomal protein</keyword>
<dbReference type="NCBIfam" id="TIGR00731">
    <property type="entry name" value="bL25_bact_ctc"/>
    <property type="match status" value="1"/>
</dbReference>
<keyword evidence="4 5" id="KW-0687">Ribonucleoprotein</keyword>
<comment type="similarity">
    <text evidence="5">Belongs to the bacterial ribosomal protein bL25 family. CTC subfamily.</text>
</comment>
<proteinExistence type="inferred from homology"/>
<evidence type="ECO:0000256" key="2">
    <source>
        <dbReference type="ARBA" id="ARBA00022884"/>
    </source>
</evidence>
<dbReference type="InterPro" id="IPR011035">
    <property type="entry name" value="Ribosomal_bL25/Gln-tRNA_synth"/>
</dbReference>
<dbReference type="InterPro" id="IPR020930">
    <property type="entry name" value="Ribosomal_uL5_bac-type"/>
</dbReference>
<feature type="region of interest" description="Disordered" evidence="6">
    <location>
        <begin position="1"/>
        <end position="34"/>
    </location>
</feature>
<evidence type="ECO:0000256" key="1">
    <source>
        <dbReference type="ARBA" id="ARBA00022730"/>
    </source>
</evidence>
<name>A0ABN7S441_THEXY</name>
<comment type="caution">
    <text evidence="9">The sequence shown here is derived from an EMBL/GenBank/DDBJ whole genome shotgun (WGS) entry which is preliminary data.</text>
</comment>
<evidence type="ECO:0000256" key="6">
    <source>
        <dbReference type="SAM" id="MobiDB-lite"/>
    </source>
</evidence>
<dbReference type="InterPro" id="IPR020056">
    <property type="entry name" value="Rbsml_bL25/Gln-tRNA_synth_N"/>
</dbReference>
<feature type="compositionally biased region" description="Basic and acidic residues" evidence="6">
    <location>
        <begin position="198"/>
        <end position="212"/>
    </location>
</feature>
<dbReference type="Gene3D" id="2.40.240.10">
    <property type="entry name" value="Ribosomal Protein L25, Chain P"/>
    <property type="match status" value="1"/>
</dbReference>
<dbReference type="InterPro" id="IPR001021">
    <property type="entry name" value="Ribosomal_bL25_long"/>
</dbReference>
<dbReference type="Gene3D" id="2.170.120.20">
    <property type="entry name" value="Ribosomal protein L25, beta domain"/>
    <property type="match status" value="1"/>
</dbReference>
<comment type="subunit">
    <text evidence="5">Part of the 50S ribosomal subunit; part of the 5S rRNA/L5/L18/L25 subcomplex. Contacts the 5S rRNA. Binds to the 5S rRNA independently of L5 and L18.</text>
</comment>
<accession>A0ABN7S441</accession>
<feature type="region of interest" description="Disordered" evidence="6">
    <location>
        <begin position="182"/>
        <end position="212"/>
    </location>
</feature>
<keyword evidence="10" id="KW-1185">Reference proteome</keyword>
<evidence type="ECO:0000256" key="5">
    <source>
        <dbReference type="HAMAP-Rule" id="MF_01334"/>
    </source>
</evidence>